<accession>A0A8T2KDU0</accession>
<keyword evidence="2" id="KW-0862">Zinc</keyword>
<dbReference type="InterPro" id="IPR052227">
    <property type="entry name" value="Arf-Rho-GAP_ANK-PH_domain"/>
</dbReference>
<dbReference type="PROSITE" id="PS50200">
    <property type="entry name" value="RA"/>
    <property type="match status" value="1"/>
</dbReference>
<dbReference type="InterPro" id="IPR000159">
    <property type="entry name" value="RA_dom"/>
</dbReference>
<reference evidence="8" key="1">
    <citation type="thesis" date="2020" institute="ProQuest LLC" country="789 East Eisenhower Parkway, Ann Arbor, MI, USA">
        <title>Comparative Genomics and Chromosome Evolution.</title>
        <authorList>
            <person name="Mudd A.B."/>
        </authorList>
    </citation>
    <scope>NUCLEOTIDE SEQUENCE</scope>
    <source>
        <strain evidence="8">Female2</strain>
        <tissue evidence="8">Blood</tissue>
    </source>
</reference>
<dbReference type="PROSITE" id="PS50105">
    <property type="entry name" value="SAM_DOMAIN"/>
    <property type="match status" value="1"/>
</dbReference>
<dbReference type="Gene3D" id="1.10.555.10">
    <property type="entry name" value="Rho GTPase activation protein"/>
    <property type="match status" value="1"/>
</dbReference>
<dbReference type="InterPro" id="IPR001660">
    <property type="entry name" value="SAM"/>
</dbReference>
<dbReference type="Gene3D" id="1.10.150.50">
    <property type="entry name" value="Transcription Factor, Ets-1"/>
    <property type="match status" value="1"/>
</dbReference>
<feature type="domain" description="PH" evidence="3">
    <location>
        <begin position="372"/>
        <end position="464"/>
    </location>
</feature>
<dbReference type="PRINTS" id="PR00405">
    <property type="entry name" value="REVINTRACTNG"/>
</dbReference>
<evidence type="ECO:0000259" key="3">
    <source>
        <dbReference type="PROSITE" id="PS50003"/>
    </source>
</evidence>
<dbReference type="PROSITE" id="PS50238">
    <property type="entry name" value="RHOGAP"/>
    <property type="match status" value="1"/>
</dbReference>
<protein>
    <recommendedName>
        <fullName evidence="10">Arf-GAP with Rho-GAP domain, ANK repeat and PH domain-containing protein 2</fullName>
    </recommendedName>
</protein>
<dbReference type="InterPro" id="IPR001849">
    <property type="entry name" value="PH_domain"/>
</dbReference>
<evidence type="ECO:0000313" key="9">
    <source>
        <dbReference type="Proteomes" id="UP000812440"/>
    </source>
</evidence>
<dbReference type="Proteomes" id="UP000812440">
    <property type="component" value="Chromosome 1"/>
</dbReference>
<dbReference type="SUPFAM" id="SSF57863">
    <property type="entry name" value="ArfGap/RecO-like zinc finger"/>
    <property type="match status" value="1"/>
</dbReference>
<gene>
    <name evidence="8" type="ORF">GDO86_000274</name>
</gene>
<name>A0A8T2KDU0_9PIPI</name>
<keyword evidence="2" id="KW-0863">Zinc-finger</keyword>
<dbReference type="Pfam" id="PF00620">
    <property type="entry name" value="RhoGAP"/>
    <property type="match status" value="1"/>
</dbReference>
<dbReference type="SUPFAM" id="SSF50729">
    <property type="entry name" value="PH domain-like"/>
    <property type="match status" value="5"/>
</dbReference>
<evidence type="ECO:0000256" key="1">
    <source>
        <dbReference type="ARBA" id="ARBA00022468"/>
    </source>
</evidence>
<dbReference type="GO" id="GO:0005737">
    <property type="term" value="C:cytoplasm"/>
    <property type="evidence" value="ECO:0007669"/>
    <property type="project" value="TreeGrafter"/>
</dbReference>
<dbReference type="GO" id="GO:0005547">
    <property type="term" value="F:phosphatidylinositol-3,4,5-trisphosphate binding"/>
    <property type="evidence" value="ECO:0007669"/>
    <property type="project" value="TreeGrafter"/>
</dbReference>
<evidence type="ECO:0008006" key="10">
    <source>
        <dbReference type="Google" id="ProtNLM"/>
    </source>
</evidence>
<feature type="domain" description="Rho-GAP" evidence="7">
    <location>
        <begin position="995"/>
        <end position="1176"/>
    </location>
</feature>
<dbReference type="InterPro" id="IPR008936">
    <property type="entry name" value="Rho_GTPase_activation_prot"/>
</dbReference>
<dbReference type="Gene3D" id="1.10.220.150">
    <property type="entry name" value="Arf GTPase activating protein"/>
    <property type="match status" value="1"/>
</dbReference>
<feature type="domain" description="Arf-GAP" evidence="5">
    <location>
        <begin position="561"/>
        <end position="694"/>
    </location>
</feature>
<dbReference type="GO" id="GO:0008270">
    <property type="term" value="F:zinc ion binding"/>
    <property type="evidence" value="ECO:0007669"/>
    <property type="project" value="UniProtKB-KW"/>
</dbReference>
<sequence>MENNLDIELMLTNIHLDNYLQIFQKSGYYTILDCKHLNNEILQEMGISLTGHRKRILATLQSLTHPGEVSGNLELLPFEMEKNEETQGSLTFNITNSIIPVNEENLDVTSENNTVSGSSLSKEKENIKTCQYYHNEASNRAQWHNVSLEIINDSSAKHSSLDNEKQLEPENSTFFEFQGPMVENAIYNDIKDDAQKQLLKTSPTKSFILRNRPVPQLPFTAKDTFPKRIFFCFVLVTIDFIIVSEESQGENINLISPYEETFFSNSEFSKETSGDKFLFTQDAEHNEKSCERYASSPSTLNEALPLPVDTAPEESIYSSMEDYSQVIGLNEGVTKKLDPSPTQLVKYGNISEINGEAQEISPYACFYSPVTLATKMGWLEKLSPHRSCMFQKRWVKFDGLYLSYYSNDRDVFSKGKISLSAIKKINTTGESKFEVVTSQRTFVFRTEKEGDRHDWINTLLPAEKSKSSKSPSLNISGKNGYLELKGYKNKIFTVINGSKLLFSKSKQDSSSGIGITDITLTMVSVKNIDRKSFEITTPFRNFSLTAESEREKQEWIEAIQQSIAETLADYEVAEKIWFNESNRSCADCHAPNPDWASISLGVVICKNCAVEHRTLGNNISKVHSLIQDTTIWTNELVELFIVVGNDKVKNMWEENLSAENMIFMDSDVSQRRMFITQKYKEGRFKTSYFSGSTQDQLNNALCAAVTKSDILETMMLVFNGADVMCPTGDPVYNTTYLLAEMAGQYLQMEFLRHNCDFKTSDSFKMTGNNGSLFYCGFLYKATPFKMMNNRKSKEVLEMKRWWCTIDNNLLKYYENETSSKPEGVINLSEATCLVVHPSDFTLHLKAAFTFEIYFLSESMFLFGVENIESQREWSKAIAKSFVPAVEEYLLQFDFCVLGYLYYKDFSSLSQWKEGWFLLDKACLCYWNKEENASGDPIQLKKLQELTTSSSILNGEKRNCLLLVENGRTLYIHGPTMLDFMVWHSAIEKAAGTDGNELQDQQLSKNNIPIIVNSCIAFVTQYGLGSKYLYLKSGNPIQVREMLEGFKKNARSIKLKVGKHQLEDVTDVLKSFFYNIEDALLTKELYPYWISALDTQNELERLKKYKTIIDTLPALNKATLAAITEHLYRIHKCSDINHLDTHTLATAFSSCLFQTNGQNDLEISVIEDLITYYVNIFNVSEEQVQQMDIENHFITKWKETRICQSGDLLIEVYVERKEPDLCVIISRDVPPTMETAELTNCAMGIRNITLAKEIPWATFEVIENGELERPMHCQERVLETILQWCSLPHPGAAYLLVKPYYTRDILASGVKSTHHLVSGYMKFKEDPPKLLAGNKFQERYFVLRERKLLLYKDIKSIKPEKEWPVSSCKVYVGVKKKLKPPTSWGLTIYFEKHQWYLCCESQESQTDWLEGILHAQYSGEQILTASNLIRGMHVKQEKDSLKLTTMNMNSEKMVHAPSTLETNSKLRSSMGTEIFDCKDESKLTNQKKHHSLINLQSTYHFVCGGKESSTEDINKQFSTSKAQLPPNLIKELNSVLQKHKRDFQE</sequence>
<dbReference type="GO" id="GO:0005096">
    <property type="term" value="F:GTPase activator activity"/>
    <property type="evidence" value="ECO:0007669"/>
    <property type="project" value="UniProtKB-KW"/>
</dbReference>
<dbReference type="PANTHER" id="PTHR45899:SF1">
    <property type="entry name" value="ARF-GAP WITH RHO-GAP DOMAIN, ANK REPEAT AND PH DOMAIN-CONTAINING PROTEIN 2"/>
    <property type="match status" value="1"/>
</dbReference>
<evidence type="ECO:0000259" key="6">
    <source>
        <dbReference type="PROSITE" id="PS50200"/>
    </source>
</evidence>
<dbReference type="InterPro" id="IPR037278">
    <property type="entry name" value="ARFGAP/RecO"/>
</dbReference>
<dbReference type="InterPro" id="IPR013761">
    <property type="entry name" value="SAM/pointed_sf"/>
</dbReference>
<dbReference type="Pfam" id="PF07647">
    <property type="entry name" value="SAM_2"/>
    <property type="match status" value="1"/>
</dbReference>
<feature type="domain" description="Ras-associating" evidence="6">
    <location>
        <begin position="1205"/>
        <end position="1301"/>
    </location>
</feature>
<dbReference type="SUPFAM" id="SSF48350">
    <property type="entry name" value="GTPase activation domain, GAP"/>
    <property type="match status" value="1"/>
</dbReference>
<keyword evidence="2" id="KW-0479">Metal-binding</keyword>
<dbReference type="PANTHER" id="PTHR45899">
    <property type="entry name" value="RHO GTPASE ACTIVATING PROTEIN AT 15B, ISOFORM C"/>
    <property type="match status" value="1"/>
</dbReference>
<dbReference type="Pfam" id="PF00169">
    <property type="entry name" value="PH"/>
    <property type="match status" value="5"/>
</dbReference>
<evidence type="ECO:0000313" key="8">
    <source>
        <dbReference type="EMBL" id="KAG8453577.1"/>
    </source>
</evidence>
<feature type="domain" description="PH" evidence="3">
    <location>
        <begin position="1313"/>
        <end position="1416"/>
    </location>
</feature>
<evidence type="ECO:0000256" key="2">
    <source>
        <dbReference type="PROSITE-ProRule" id="PRU00288"/>
    </source>
</evidence>
<dbReference type="Pfam" id="PF01412">
    <property type="entry name" value="ArfGap"/>
    <property type="match status" value="1"/>
</dbReference>
<evidence type="ECO:0000259" key="4">
    <source>
        <dbReference type="PROSITE" id="PS50105"/>
    </source>
</evidence>
<feature type="domain" description="PH" evidence="3">
    <location>
        <begin position="475"/>
        <end position="564"/>
    </location>
</feature>
<evidence type="ECO:0000259" key="7">
    <source>
        <dbReference type="PROSITE" id="PS50238"/>
    </source>
</evidence>
<dbReference type="SMART" id="SM00324">
    <property type="entry name" value="RhoGAP"/>
    <property type="match status" value="1"/>
</dbReference>
<feature type="domain" description="SAM" evidence="4">
    <location>
        <begin position="2"/>
        <end position="66"/>
    </location>
</feature>
<dbReference type="GO" id="GO:0007165">
    <property type="term" value="P:signal transduction"/>
    <property type="evidence" value="ECO:0007669"/>
    <property type="project" value="InterPro"/>
</dbReference>
<feature type="domain" description="PH" evidence="3">
    <location>
        <begin position="893"/>
        <end position="991"/>
    </location>
</feature>
<keyword evidence="9" id="KW-1185">Reference proteome</keyword>
<evidence type="ECO:0000259" key="5">
    <source>
        <dbReference type="PROSITE" id="PS50115"/>
    </source>
</evidence>
<dbReference type="InterPro" id="IPR000198">
    <property type="entry name" value="RhoGAP_dom"/>
</dbReference>
<dbReference type="InterPro" id="IPR038508">
    <property type="entry name" value="ArfGAP_dom_sf"/>
</dbReference>
<dbReference type="SUPFAM" id="SSF47769">
    <property type="entry name" value="SAM/Pointed domain"/>
    <property type="match status" value="1"/>
</dbReference>
<dbReference type="SMART" id="SM00454">
    <property type="entry name" value="SAM"/>
    <property type="match status" value="1"/>
</dbReference>
<keyword evidence="1" id="KW-0343">GTPase activation</keyword>
<proteinExistence type="predicted"/>
<dbReference type="OrthoDB" id="29546at2759"/>
<dbReference type="SMART" id="SM00233">
    <property type="entry name" value="PH"/>
    <property type="match status" value="5"/>
</dbReference>
<dbReference type="InterPro" id="IPR011993">
    <property type="entry name" value="PH-like_dom_sf"/>
</dbReference>
<dbReference type="SMART" id="SM00105">
    <property type="entry name" value="ArfGap"/>
    <property type="match status" value="1"/>
</dbReference>
<dbReference type="InterPro" id="IPR001164">
    <property type="entry name" value="ArfGAP_dom"/>
</dbReference>
<dbReference type="PROSITE" id="PS50115">
    <property type="entry name" value="ARFGAP"/>
    <property type="match status" value="1"/>
</dbReference>
<dbReference type="EMBL" id="JAACNH010000001">
    <property type="protein sequence ID" value="KAG8453577.1"/>
    <property type="molecule type" value="Genomic_DNA"/>
</dbReference>
<dbReference type="Gene3D" id="2.30.29.30">
    <property type="entry name" value="Pleckstrin-homology domain (PH domain)/Phosphotyrosine-binding domain (PTB)"/>
    <property type="match status" value="5"/>
</dbReference>
<dbReference type="PROSITE" id="PS50003">
    <property type="entry name" value="PH_DOMAIN"/>
    <property type="match status" value="5"/>
</dbReference>
<organism evidence="8 9">
    <name type="scientific">Hymenochirus boettgeri</name>
    <name type="common">Congo dwarf clawed frog</name>
    <dbReference type="NCBI Taxonomy" id="247094"/>
    <lineage>
        <taxon>Eukaryota</taxon>
        <taxon>Metazoa</taxon>
        <taxon>Chordata</taxon>
        <taxon>Craniata</taxon>
        <taxon>Vertebrata</taxon>
        <taxon>Euteleostomi</taxon>
        <taxon>Amphibia</taxon>
        <taxon>Batrachia</taxon>
        <taxon>Anura</taxon>
        <taxon>Pipoidea</taxon>
        <taxon>Pipidae</taxon>
        <taxon>Pipinae</taxon>
        <taxon>Hymenochirus</taxon>
    </lineage>
</organism>
<feature type="domain" description="PH" evidence="3">
    <location>
        <begin position="771"/>
        <end position="882"/>
    </location>
</feature>
<comment type="caution">
    <text evidence="8">The sequence shown here is derived from an EMBL/GenBank/DDBJ whole genome shotgun (WGS) entry which is preliminary data.</text>
</comment>